<dbReference type="Pfam" id="PF04185">
    <property type="entry name" value="Phosphoesterase"/>
    <property type="match status" value="1"/>
</dbReference>
<name>A0A3M8DPG5_9BACL</name>
<gene>
    <name evidence="2" type="ORF">EDM56_10415</name>
</gene>
<sequence>MQNVTTNNIAAKPVAATQSVTSTPSAIAGSTPKPKPANVEHVVILVEENHSFGQIIGKNAAPYLNSLVKEGALFSNSFGIRHPSQPNYLALFSGSAQNVKDDSCPHSFSTPNLATELMGAHLSFGGYSEDMPKVGFTGCSSKGYGRKHNPWVNFTNVPAGVNMPLTSLPSDFAKLPTVSFIIPNHMDDMHDGTVAQADQWLKQHIDPYVTWAKKHNSLLIVTWDEDDFSPKNHIPTLFVGPMVKPGTYSETINHYNVLRTIEDMYHLGHLGESAKANPIKDVWK</sequence>
<dbReference type="AlphaFoldDB" id="A0A3M8DPG5"/>
<dbReference type="PANTHER" id="PTHR31956">
    <property type="entry name" value="NON-SPECIFIC PHOSPHOLIPASE C4-RELATED"/>
    <property type="match status" value="1"/>
</dbReference>
<dbReference type="InterPro" id="IPR017850">
    <property type="entry name" value="Alkaline_phosphatase_core_sf"/>
</dbReference>
<accession>A0A3M8DPG5</accession>
<evidence type="ECO:0000313" key="3">
    <source>
        <dbReference type="Proteomes" id="UP000271031"/>
    </source>
</evidence>
<organism evidence="2 3">
    <name type="scientific">Brevibacillus fluminis</name>
    <dbReference type="NCBI Taxonomy" id="511487"/>
    <lineage>
        <taxon>Bacteria</taxon>
        <taxon>Bacillati</taxon>
        <taxon>Bacillota</taxon>
        <taxon>Bacilli</taxon>
        <taxon>Bacillales</taxon>
        <taxon>Paenibacillaceae</taxon>
        <taxon>Brevibacillus</taxon>
    </lineage>
</organism>
<keyword evidence="3" id="KW-1185">Reference proteome</keyword>
<evidence type="ECO:0000313" key="2">
    <source>
        <dbReference type="EMBL" id="RNB90008.1"/>
    </source>
</evidence>
<dbReference type="PANTHER" id="PTHR31956:SF1">
    <property type="entry name" value="NON-SPECIFIC PHOSPHOLIPASE C1"/>
    <property type="match status" value="1"/>
</dbReference>
<dbReference type="SUPFAM" id="SSF53649">
    <property type="entry name" value="Alkaline phosphatase-like"/>
    <property type="match status" value="1"/>
</dbReference>
<reference evidence="2 3" key="1">
    <citation type="submission" date="2018-10" db="EMBL/GenBank/DDBJ databases">
        <title>Phylogenomics of Brevibacillus.</title>
        <authorList>
            <person name="Dunlap C."/>
        </authorList>
    </citation>
    <scope>NUCLEOTIDE SEQUENCE [LARGE SCALE GENOMIC DNA]</scope>
    <source>
        <strain evidence="2 3">JCM 15716</strain>
    </source>
</reference>
<dbReference type="EMBL" id="RHHQ01000008">
    <property type="protein sequence ID" value="RNB90008.1"/>
    <property type="molecule type" value="Genomic_DNA"/>
</dbReference>
<comment type="caution">
    <text evidence="2">The sequence shown here is derived from an EMBL/GenBank/DDBJ whole genome shotgun (WGS) entry which is preliminary data.</text>
</comment>
<dbReference type="Proteomes" id="UP000271031">
    <property type="component" value="Unassembled WGS sequence"/>
</dbReference>
<dbReference type="GO" id="GO:0042578">
    <property type="term" value="F:phosphoric ester hydrolase activity"/>
    <property type="evidence" value="ECO:0007669"/>
    <property type="project" value="UniProtKB-ARBA"/>
</dbReference>
<dbReference type="Gene3D" id="3.40.720.10">
    <property type="entry name" value="Alkaline Phosphatase, subunit A"/>
    <property type="match status" value="1"/>
</dbReference>
<keyword evidence="1" id="KW-0378">Hydrolase</keyword>
<protein>
    <submittedName>
        <fullName evidence="2">Acid phosphatase</fullName>
    </submittedName>
</protein>
<dbReference type="OrthoDB" id="9770871at2"/>
<evidence type="ECO:0000256" key="1">
    <source>
        <dbReference type="ARBA" id="ARBA00022801"/>
    </source>
</evidence>
<proteinExistence type="predicted"/>
<dbReference type="InterPro" id="IPR007312">
    <property type="entry name" value="Phosphoesterase"/>
</dbReference>